<accession>A0A0F9FQD2</accession>
<gene>
    <name evidence="2" type="ORF">LCGC14_1921770</name>
</gene>
<reference evidence="2" key="1">
    <citation type="journal article" date="2015" name="Nature">
        <title>Complex archaea that bridge the gap between prokaryotes and eukaryotes.</title>
        <authorList>
            <person name="Spang A."/>
            <person name="Saw J.H."/>
            <person name="Jorgensen S.L."/>
            <person name="Zaremba-Niedzwiedzka K."/>
            <person name="Martijn J."/>
            <person name="Lind A.E."/>
            <person name="van Eijk R."/>
            <person name="Schleper C."/>
            <person name="Guy L."/>
            <person name="Ettema T.J."/>
        </authorList>
    </citation>
    <scope>NUCLEOTIDE SEQUENCE</scope>
</reference>
<evidence type="ECO:0000256" key="1">
    <source>
        <dbReference type="SAM" id="Phobius"/>
    </source>
</evidence>
<evidence type="ECO:0000313" key="2">
    <source>
        <dbReference type="EMBL" id="KKL88729.1"/>
    </source>
</evidence>
<dbReference type="EMBL" id="LAZR01020478">
    <property type="protein sequence ID" value="KKL88729.1"/>
    <property type="molecule type" value="Genomic_DNA"/>
</dbReference>
<keyword evidence="1" id="KW-0472">Membrane</keyword>
<keyword evidence="1" id="KW-1133">Transmembrane helix</keyword>
<name>A0A0F9FQD2_9ZZZZ</name>
<feature type="transmembrane region" description="Helical" evidence="1">
    <location>
        <begin position="31"/>
        <end position="48"/>
    </location>
</feature>
<dbReference type="AlphaFoldDB" id="A0A0F9FQD2"/>
<protein>
    <submittedName>
        <fullName evidence="2">Uncharacterized protein</fullName>
    </submittedName>
</protein>
<organism evidence="2">
    <name type="scientific">marine sediment metagenome</name>
    <dbReference type="NCBI Taxonomy" id="412755"/>
    <lineage>
        <taxon>unclassified sequences</taxon>
        <taxon>metagenomes</taxon>
        <taxon>ecological metagenomes</taxon>
    </lineage>
</organism>
<comment type="caution">
    <text evidence="2">The sequence shown here is derived from an EMBL/GenBank/DDBJ whole genome shotgun (WGS) entry which is preliminary data.</text>
</comment>
<sequence>MIIPEDNFAYGFVFNLYSGSKFKFLVNIEKAFSLSYVFIILISFGIIFKELKREDLKLKSYTESVKKEFTS</sequence>
<proteinExistence type="predicted"/>
<keyword evidence="1" id="KW-0812">Transmembrane</keyword>